<reference evidence="2 3" key="1">
    <citation type="submission" date="2020-08" db="EMBL/GenBank/DDBJ databases">
        <title>Genomic Encyclopedia of Type Strains, Phase IV (KMG-IV): sequencing the most valuable type-strain genomes for metagenomic binning, comparative biology and taxonomic classification.</title>
        <authorList>
            <person name="Goeker M."/>
        </authorList>
    </citation>
    <scope>NUCLEOTIDE SEQUENCE [LARGE SCALE GENOMIC DNA]</scope>
    <source>
        <strain evidence="2 3">DSM 43350</strain>
    </source>
</reference>
<dbReference type="GO" id="GO:0006012">
    <property type="term" value="P:galactose metabolic process"/>
    <property type="evidence" value="ECO:0007669"/>
    <property type="project" value="InterPro"/>
</dbReference>
<dbReference type="RefSeq" id="WP_313674823.1">
    <property type="nucleotide sequence ID" value="NZ_BAAARS010000009.1"/>
</dbReference>
<evidence type="ECO:0000313" key="2">
    <source>
        <dbReference type="EMBL" id="MBB6079453.1"/>
    </source>
</evidence>
<dbReference type="GO" id="GO:0004565">
    <property type="term" value="F:beta-galactosidase activity"/>
    <property type="evidence" value="ECO:0007669"/>
    <property type="project" value="InterPro"/>
</dbReference>
<organism evidence="2 3">
    <name type="scientific">Streptomyces paradoxus</name>
    <dbReference type="NCBI Taxonomy" id="66375"/>
    <lineage>
        <taxon>Bacteria</taxon>
        <taxon>Bacillati</taxon>
        <taxon>Actinomycetota</taxon>
        <taxon>Actinomycetes</taxon>
        <taxon>Kitasatosporales</taxon>
        <taxon>Streptomycetaceae</taxon>
        <taxon>Streptomyces</taxon>
    </lineage>
</organism>
<dbReference type="AlphaFoldDB" id="A0A7W9TGE4"/>
<dbReference type="Pfam" id="PF08533">
    <property type="entry name" value="Glyco_hydro_42C"/>
    <property type="match status" value="1"/>
</dbReference>
<keyword evidence="3" id="KW-1185">Reference proteome</keyword>
<dbReference type="InterPro" id="IPR013739">
    <property type="entry name" value="Beta_galactosidase_C"/>
</dbReference>
<dbReference type="Gene3D" id="2.60.40.1180">
    <property type="entry name" value="Golgi alpha-mannosidase II"/>
    <property type="match status" value="1"/>
</dbReference>
<proteinExistence type="predicted"/>
<name>A0A7W9TGE4_9ACTN</name>
<sequence length="77" mass="7987">MDRIRDEAGVRPVLARPPDGIEAVRRSGTEADHLFLIDHSGAGAEIPAHGVELLTGQSVHGSVSVPAGGVAVVREAR</sequence>
<dbReference type="InterPro" id="IPR013780">
    <property type="entry name" value="Glyco_hydro_b"/>
</dbReference>
<protein>
    <recommendedName>
        <fullName evidence="1">Beta-galactosidase C-terminal domain-containing protein</fullName>
    </recommendedName>
</protein>
<dbReference type="EMBL" id="JACHGV010000008">
    <property type="protein sequence ID" value="MBB6079453.1"/>
    <property type="molecule type" value="Genomic_DNA"/>
</dbReference>
<evidence type="ECO:0000259" key="1">
    <source>
        <dbReference type="Pfam" id="PF08533"/>
    </source>
</evidence>
<feature type="domain" description="Beta-galactosidase C-terminal" evidence="1">
    <location>
        <begin position="20"/>
        <end position="75"/>
    </location>
</feature>
<comment type="caution">
    <text evidence="2">The sequence shown here is derived from an EMBL/GenBank/DDBJ whole genome shotgun (WGS) entry which is preliminary data.</text>
</comment>
<gene>
    <name evidence="2" type="ORF">HNR57_005396</name>
</gene>
<accession>A0A7W9TGE4</accession>
<dbReference type="Proteomes" id="UP000591537">
    <property type="component" value="Unassembled WGS sequence"/>
</dbReference>
<evidence type="ECO:0000313" key="3">
    <source>
        <dbReference type="Proteomes" id="UP000591537"/>
    </source>
</evidence>